<evidence type="ECO:0000256" key="1">
    <source>
        <dbReference type="SAM" id="MobiDB-lite"/>
    </source>
</evidence>
<feature type="compositionally biased region" description="Low complexity" evidence="1">
    <location>
        <begin position="295"/>
        <end position="308"/>
    </location>
</feature>
<gene>
    <name evidence="3" type="ORF">Agabi119p4_4171</name>
</gene>
<reference evidence="3 4" key="1">
    <citation type="journal article" name="Sci. Rep.">
        <title>Telomere-to-telomere assembled and centromere annotated genomes of the two main subspecies of the button mushroom Agaricus bisporus reveal especially polymorphic chromosome ends.</title>
        <authorList>
            <person name="Sonnenberg A.S.M."/>
            <person name="Sedaghat-Telgerd N."/>
            <person name="Lavrijssen B."/>
            <person name="Ohm R.A."/>
            <person name="Hendrickx P.M."/>
            <person name="Scholtmeijer K."/>
            <person name="Baars J.J.P."/>
            <person name="van Peer A."/>
        </authorList>
    </citation>
    <scope>NUCLEOTIDE SEQUENCE [LARGE SCALE GENOMIC DNA]</scope>
    <source>
        <strain evidence="3 4">H119_p4</strain>
    </source>
</reference>
<dbReference type="EMBL" id="JABXXO010000006">
    <property type="protein sequence ID" value="KAF7775778.1"/>
    <property type="molecule type" value="Genomic_DNA"/>
</dbReference>
<feature type="region of interest" description="Disordered" evidence="1">
    <location>
        <begin position="782"/>
        <end position="806"/>
    </location>
</feature>
<feature type="region of interest" description="Disordered" evidence="1">
    <location>
        <begin position="601"/>
        <end position="734"/>
    </location>
</feature>
<feature type="domain" description="C2H2-type" evidence="2">
    <location>
        <begin position="851"/>
        <end position="874"/>
    </location>
</feature>
<feature type="region of interest" description="Disordered" evidence="1">
    <location>
        <begin position="508"/>
        <end position="565"/>
    </location>
</feature>
<feature type="compositionally biased region" description="Polar residues" evidence="1">
    <location>
        <begin position="554"/>
        <end position="565"/>
    </location>
</feature>
<evidence type="ECO:0000313" key="4">
    <source>
        <dbReference type="Proteomes" id="UP000629468"/>
    </source>
</evidence>
<organism evidence="3 4">
    <name type="scientific">Agaricus bisporus var. burnettii</name>
    <dbReference type="NCBI Taxonomy" id="192524"/>
    <lineage>
        <taxon>Eukaryota</taxon>
        <taxon>Fungi</taxon>
        <taxon>Dikarya</taxon>
        <taxon>Basidiomycota</taxon>
        <taxon>Agaricomycotina</taxon>
        <taxon>Agaricomycetes</taxon>
        <taxon>Agaricomycetidae</taxon>
        <taxon>Agaricales</taxon>
        <taxon>Agaricineae</taxon>
        <taxon>Agaricaceae</taxon>
        <taxon>Agaricus</taxon>
    </lineage>
</organism>
<dbReference type="InterPro" id="IPR013087">
    <property type="entry name" value="Znf_C2H2_type"/>
</dbReference>
<feature type="compositionally biased region" description="Polar residues" evidence="1">
    <location>
        <begin position="228"/>
        <end position="242"/>
    </location>
</feature>
<feature type="compositionally biased region" description="Pro residues" evidence="1">
    <location>
        <begin position="377"/>
        <end position="403"/>
    </location>
</feature>
<dbReference type="Pfam" id="PF00096">
    <property type="entry name" value="zf-C2H2"/>
    <property type="match status" value="1"/>
</dbReference>
<feature type="compositionally biased region" description="Polar residues" evidence="1">
    <location>
        <begin position="152"/>
        <end position="193"/>
    </location>
</feature>
<evidence type="ECO:0000259" key="2">
    <source>
        <dbReference type="PROSITE" id="PS00028"/>
    </source>
</evidence>
<name>A0A8H7F2X5_AGABI</name>
<sequence>MNNQPPRPLIAPSEYDRNRAVIANYRQYLDMYEKVNEQGLKNHEEVERIEMLLQQRIQAGEEAKRQLELLKQAGGRLRLTDGQPIVPDLTAMAPPLPPAAVTTPQASSSSAYIEEVHHEQMQPSTSSYRPHAAYPTNSSNTLPPSYIRQPHTVLSQNAQHHNQQGQRNTPISHRQAQPVMQSTPGLEQQSQIPQHLRHYPPRVQQQQYPSQLTQNYATTQAEYHHNFQGYSDHSRQPSSSHPNAMAAPLHQSSTQYPQHPPPRRGSASHQQVQESQTLVHGQAKATQVVSATQLEGSSISRPESSSGPTPTGTANSLAKVSPCSDGALGEATPRKTQTPDVIVIPPYRPVVPPSEPTGAQMAANATRNSTTVIQPLPSHPVPPHVGPRPPPSSAGEQHPPPTSTPRALILNQTPTPNRTPKQADTSHLARDILRALKRPRPEISSSSAMEPEPKRHASNLAMRPTIPLTPKSSLDVRMVQPTTSTSSAVASTQNGSLSVQMVQPTASTTSEAALTQNSMSSVQTVQPIQSTSSAVTHPPPTPSPAPVPASTSTRITSDAPSQTTIPPVYPTFSAPAHTSNTPSRLGSSPLSFMVRSQINQGTSFGLRPSGLSQPVGHYQSGQVNVPAKPTQVPRQNELDATSVKSPNVPSAREHPPVPQLGEAESLKSPAVNPQGSSTTVASTVQPSTQKDPLFLPSPTSSPPPGSVALAVEGSTTSSPSVRKENKGKAAQVPTHVKRSPKLYFAHVLAPPLPDWAKKWKAQQNPSNEVDELNDSKDAIRARSPSLGDFRGPSTSQSPSTSSPAVEDLRIADDEESIMEEPGEEDQPFGNYDEAERQVLHEHCSILREAYCRWDKCEVALNTPGAMLRHVKMVHGPRRINAESPWICQWAGCGYTVIAKDDYNQHIEKHAVLPLWCPFEDCTENFRTPRQLIKHMRSDHDDSAVIRRMGTPSNVSSQLTTSTPKIPKILPAYMAEFVRPASIPKQRHETLMITVRRRISGNVPAHLQRYNAARPMPMTPSGKNTESPHNTPYSFLEHRSTRYSSHLSSPARSKNFQHLDSSYVTNLAKRGLVLWPDKDSKEALSETMMKELERIPMEEEDAVEEELLNEEGSDVFGPTIAIKTPSVVGVYRGVGNGAV</sequence>
<feature type="compositionally biased region" description="Polar residues" evidence="1">
    <location>
        <begin position="632"/>
        <end position="648"/>
    </location>
</feature>
<proteinExistence type="predicted"/>
<feature type="compositionally biased region" description="Polar residues" evidence="1">
    <location>
        <begin position="508"/>
        <end position="529"/>
    </location>
</feature>
<comment type="caution">
    <text evidence="3">The sequence shown here is derived from an EMBL/GenBank/DDBJ whole genome shotgun (WGS) entry which is preliminary data.</text>
</comment>
<feature type="compositionally biased region" description="Polar residues" evidence="1">
    <location>
        <begin position="671"/>
        <end position="690"/>
    </location>
</feature>
<dbReference type="SMART" id="SM00355">
    <property type="entry name" value="ZnF_C2H2"/>
    <property type="match status" value="3"/>
</dbReference>
<dbReference type="Proteomes" id="UP000629468">
    <property type="component" value="Unassembled WGS sequence"/>
</dbReference>
<feature type="compositionally biased region" description="Pro residues" evidence="1">
    <location>
        <begin position="537"/>
        <end position="547"/>
    </location>
</feature>
<feature type="region of interest" description="Disordered" evidence="1">
    <location>
        <begin position="372"/>
        <end position="460"/>
    </location>
</feature>
<feature type="compositionally biased region" description="Polar residues" evidence="1">
    <location>
        <begin position="309"/>
        <end position="318"/>
    </location>
</feature>
<dbReference type="PROSITE" id="PS00028">
    <property type="entry name" value="ZINC_FINGER_C2H2_1"/>
    <property type="match status" value="2"/>
</dbReference>
<feature type="domain" description="C2H2-type" evidence="2">
    <location>
        <begin position="916"/>
        <end position="939"/>
    </location>
</feature>
<feature type="compositionally biased region" description="Polar residues" evidence="1">
    <location>
        <begin position="410"/>
        <end position="425"/>
    </location>
</feature>
<evidence type="ECO:0000313" key="3">
    <source>
        <dbReference type="EMBL" id="KAF7775778.1"/>
    </source>
</evidence>
<dbReference type="AlphaFoldDB" id="A0A8H7F2X5"/>
<accession>A0A8H7F2X5</accession>
<feature type="compositionally biased region" description="Polar residues" evidence="1">
    <location>
        <begin position="267"/>
        <end position="294"/>
    </location>
</feature>
<feature type="compositionally biased region" description="Low complexity" evidence="1">
    <location>
        <begin position="792"/>
        <end position="803"/>
    </location>
</feature>
<dbReference type="Gene3D" id="3.30.160.60">
    <property type="entry name" value="Classic Zinc Finger"/>
    <property type="match status" value="1"/>
</dbReference>
<feature type="region of interest" description="Disordered" evidence="1">
    <location>
        <begin position="228"/>
        <end position="348"/>
    </location>
</feature>
<feature type="region of interest" description="Disordered" evidence="1">
    <location>
        <begin position="121"/>
        <end position="193"/>
    </location>
</feature>
<protein>
    <submittedName>
        <fullName evidence="3">Transcriptional regulator family: C2H2 zinc finger</fullName>
    </submittedName>
</protein>